<dbReference type="PIRSF" id="PIRSF000137">
    <property type="entry name" value="Alcohol_oxidase"/>
    <property type="match status" value="1"/>
</dbReference>
<proteinExistence type="inferred from homology"/>
<dbReference type="InParanoid" id="A0A2P5HIK5"/>
<dbReference type="Pfam" id="PF00732">
    <property type="entry name" value="GMC_oxred_N"/>
    <property type="match status" value="1"/>
</dbReference>
<protein>
    <submittedName>
        <fullName evidence="5">GMC oxidoreductase</fullName>
    </submittedName>
</protein>
<evidence type="ECO:0000256" key="3">
    <source>
        <dbReference type="RuleBase" id="RU003968"/>
    </source>
</evidence>
<evidence type="ECO:0000259" key="4">
    <source>
        <dbReference type="PROSITE" id="PS00623"/>
    </source>
</evidence>
<comment type="similarity">
    <text evidence="1 3">Belongs to the GMC oxidoreductase family.</text>
</comment>
<dbReference type="Gene3D" id="3.50.50.60">
    <property type="entry name" value="FAD/NAD(P)-binding domain"/>
    <property type="match status" value="1"/>
</dbReference>
<dbReference type="InterPro" id="IPR036188">
    <property type="entry name" value="FAD/NAD-bd_sf"/>
</dbReference>
<dbReference type="Proteomes" id="UP000094444">
    <property type="component" value="Unassembled WGS sequence"/>
</dbReference>
<dbReference type="STRING" id="158607.A0A2P5HIK5"/>
<dbReference type="PANTHER" id="PTHR11552">
    <property type="entry name" value="GLUCOSE-METHANOL-CHOLINE GMC OXIDOREDUCTASE"/>
    <property type="match status" value="1"/>
</dbReference>
<dbReference type="SUPFAM" id="SSF54373">
    <property type="entry name" value="FAD-linked reductases, C-terminal domain"/>
    <property type="match status" value="1"/>
</dbReference>
<reference evidence="5" key="1">
    <citation type="submission" date="2017-09" db="EMBL/GenBank/DDBJ databases">
        <title>Polyketide synthases of a Diaporthe helianthi virulent isolate.</title>
        <authorList>
            <person name="Baroncelli R."/>
        </authorList>
    </citation>
    <scope>NUCLEOTIDE SEQUENCE [LARGE SCALE GENOMIC DNA]</scope>
    <source>
        <strain evidence="5">7/96</strain>
    </source>
</reference>
<dbReference type="OrthoDB" id="269227at2759"/>
<keyword evidence="2 3" id="KW-0274">FAD</keyword>
<feature type="binding site" evidence="2">
    <location>
        <position position="238"/>
    </location>
    <ligand>
        <name>FAD</name>
        <dbReference type="ChEBI" id="CHEBI:57692"/>
    </ligand>
</feature>
<dbReference type="Gene3D" id="3.30.560.10">
    <property type="entry name" value="Glucose Oxidase, domain 3"/>
    <property type="match status" value="1"/>
</dbReference>
<comment type="caution">
    <text evidence="5">The sequence shown here is derived from an EMBL/GenBank/DDBJ whole genome shotgun (WGS) entry which is preliminary data.</text>
</comment>
<name>A0A2P5HIK5_DIAHE</name>
<sequence>MAAQQNEYDFVIVGGGTAGLVVAARLTENPKVSVLVLEAGGNALQDPRIAVPAMWSSILGTDFDWDFLTTPQENLNGRQIGQPQGRLLGGSSGLNAEVFVPPSGADFDKWEAMGNEGWGWKEVGPFFRKFFTLAQPEDKLREHVGITWIDDTATGAGGPIKASFTDSHENPLSKAWVEAFKKLGGDLTADPFSGRSTGAFSCPASVDPETKTRSYSASGYYAPAAQRPNLEVVTGANVNKIVLESSGAGSSTTARAVAFTGKDGVEHQVKARRDVILAAGVFQTPKLLELSGIGNKILLQKLGIDCKVDNPGVGENLQDHMMTGVSFEVADGIMTGDCLVRQEPGIAETFMKMYQEHKAGPLAGAALTSYAFTPLLGDTIDKIEAGAQESLKQAVKGLQTDGDLKSASQRATAEYVTELMQKGSESTGAFFALPVQVNLHNGPKQIGMTTNPVDGNYMSIGAAIIHPLSRGSSHIVSADVATPPTIDPRYMSHPFDIEVYARHLMTVEALAQTEPLASVLKPNGRRAQPGPNGAKVDTVERAKEYIRATAISNNHPVGTCCMAPRDKGGVVDAQLKVYGVEGLRVVDSSIMPLITQANTQTTVYAVAEKAADILKRSYGI</sequence>
<dbReference type="InterPro" id="IPR000172">
    <property type="entry name" value="GMC_OxRdtase_N"/>
</dbReference>
<evidence type="ECO:0000313" key="6">
    <source>
        <dbReference type="Proteomes" id="UP000094444"/>
    </source>
</evidence>
<feature type="binding site" evidence="2">
    <location>
        <begin position="95"/>
        <end position="98"/>
    </location>
    <ligand>
        <name>FAD</name>
        <dbReference type="ChEBI" id="CHEBI:57692"/>
    </ligand>
</feature>
<dbReference type="GO" id="GO:0050660">
    <property type="term" value="F:flavin adenine dinucleotide binding"/>
    <property type="evidence" value="ECO:0007669"/>
    <property type="project" value="InterPro"/>
</dbReference>
<dbReference type="PANTHER" id="PTHR11552:SF210">
    <property type="entry name" value="GLUCOSE-METHANOL-CHOLINE OXIDOREDUCTASE N-TERMINAL DOMAIN-CONTAINING PROTEIN-RELATED"/>
    <property type="match status" value="1"/>
</dbReference>
<keyword evidence="3" id="KW-0285">Flavoprotein</keyword>
<organism evidence="5 6">
    <name type="scientific">Diaporthe helianthi</name>
    <dbReference type="NCBI Taxonomy" id="158607"/>
    <lineage>
        <taxon>Eukaryota</taxon>
        <taxon>Fungi</taxon>
        <taxon>Dikarya</taxon>
        <taxon>Ascomycota</taxon>
        <taxon>Pezizomycotina</taxon>
        <taxon>Sordariomycetes</taxon>
        <taxon>Sordariomycetidae</taxon>
        <taxon>Diaporthales</taxon>
        <taxon>Diaporthaceae</taxon>
        <taxon>Diaporthe</taxon>
    </lineage>
</organism>
<evidence type="ECO:0000256" key="1">
    <source>
        <dbReference type="ARBA" id="ARBA00010790"/>
    </source>
</evidence>
<dbReference type="GO" id="GO:0016614">
    <property type="term" value="F:oxidoreductase activity, acting on CH-OH group of donors"/>
    <property type="evidence" value="ECO:0007669"/>
    <property type="project" value="InterPro"/>
</dbReference>
<dbReference type="PROSITE" id="PS00623">
    <property type="entry name" value="GMC_OXRED_1"/>
    <property type="match status" value="1"/>
</dbReference>
<dbReference type="InterPro" id="IPR012132">
    <property type="entry name" value="GMC_OxRdtase"/>
</dbReference>
<dbReference type="SUPFAM" id="SSF51905">
    <property type="entry name" value="FAD/NAD(P)-binding domain"/>
    <property type="match status" value="1"/>
</dbReference>
<dbReference type="Pfam" id="PF05199">
    <property type="entry name" value="GMC_oxred_C"/>
    <property type="match status" value="1"/>
</dbReference>
<evidence type="ECO:0000313" key="5">
    <source>
        <dbReference type="EMBL" id="POS70079.1"/>
    </source>
</evidence>
<keyword evidence="6" id="KW-1185">Reference proteome</keyword>
<dbReference type="EMBL" id="MAVT02001819">
    <property type="protein sequence ID" value="POS70079.1"/>
    <property type="molecule type" value="Genomic_DNA"/>
</dbReference>
<dbReference type="InterPro" id="IPR007867">
    <property type="entry name" value="GMC_OxRtase_C"/>
</dbReference>
<dbReference type="AlphaFoldDB" id="A0A2P5HIK5"/>
<gene>
    <name evidence="5" type="ORF">DHEL01_v211529</name>
</gene>
<evidence type="ECO:0000256" key="2">
    <source>
        <dbReference type="PIRSR" id="PIRSR000137-2"/>
    </source>
</evidence>
<feature type="domain" description="Glucose-methanol-choline oxidoreductase N-terminal" evidence="4">
    <location>
        <begin position="85"/>
        <end position="108"/>
    </location>
</feature>
<comment type="cofactor">
    <cofactor evidence="2">
        <name>FAD</name>
        <dbReference type="ChEBI" id="CHEBI:57692"/>
    </cofactor>
</comment>
<accession>A0A2P5HIK5</accession>